<dbReference type="OrthoDB" id="284135at2"/>
<comment type="caution">
    <text evidence="1">The sequence shown here is derived from an EMBL/GenBank/DDBJ whole genome shotgun (WGS) entry which is preliminary data.</text>
</comment>
<dbReference type="InterPro" id="IPR021322">
    <property type="entry name" value="DUF2924"/>
</dbReference>
<sequence length="137" mass="15124">MGSVEADLAGLATLSSAQLRDRWRRLTGSPLPRVSPAMLRLALAWEIQARASGGLPRVTRQKLAQLARGVTRTSAATPGMRLVREWNGIAHVVVIGEDQIIRWQDREWRSLSEVARAITGTRWSGPAFFGLKRRVAA</sequence>
<keyword evidence="2" id="KW-1185">Reference proteome</keyword>
<name>A0A4V5PU25_9SPHN</name>
<dbReference type="Proteomes" id="UP000309138">
    <property type="component" value="Unassembled WGS sequence"/>
</dbReference>
<accession>A0A4V5PU25</accession>
<organism evidence="1 2">
    <name type="scientific">Sphingomonas baiyangensis</name>
    <dbReference type="NCBI Taxonomy" id="2572576"/>
    <lineage>
        <taxon>Bacteria</taxon>
        <taxon>Pseudomonadati</taxon>
        <taxon>Pseudomonadota</taxon>
        <taxon>Alphaproteobacteria</taxon>
        <taxon>Sphingomonadales</taxon>
        <taxon>Sphingomonadaceae</taxon>
        <taxon>Sphingomonas</taxon>
    </lineage>
</organism>
<dbReference type="RefSeq" id="WP_136944215.1">
    <property type="nucleotide sequence ID" value="NZ_SWKR01000002.1"/>
</dbReference>
<evidence type="ECO:0000313" key="1">
    <source>
        <dbReference type="EMBL" id="TKD52288.1"/>
    </source>
</evidence>
<gene>
    <name evidence="1" type="ORF">FBR43_12855</name>
</gene>
<evidence type="ECO:0000313" key="2">
    <source>
        <dbReference type="Proteomes" id="UP000309138"/>
    </source>
</evidence>
<protein>
    <submittedName>
        <fullName evidence="1">DUF2924 domain-containing protein</fullName>
    </submittedName>
</protein>
<dbReference type="AlphaFoldDB" id="A0A4V5PU25"/>
<proteinExistence type="predicted"/>
<dbReference type="Pfam" id="PF11149">
    <property type="entry name" value="DUF2924"/>
    <property type="match status" value="1"/>
</dbReference>
<reference evidence="1 2" key="1">
    <citation type="submission" date="2019-04" db="EMBL/GenBank/DDBJ databases">
        <authorList>
            <person name="Yang Y."/>
            <person name="Wei D."/>
        </authorList>
    </citation>
    <scope>NUCLEOTIDE SEQUENCE [LARGE SCALE GENOMIC DNA]</scope>
    <source>
        <strain evidence="1 2">L-1-4w-11</strain>
    </source>
</reference>
<dbReference type="EMBL" id="SWKR01000002">
    <property type="protein sequence ID" value="TKD52288.1"/>
    <property type="molecule type" value="Genomic_DNA"/>
</dbReference>